<dbReference type="InterPro" id="IPR010998">
    <property type="entry name" value="Integrase_recombinase_N"/>
</dbReference>
<gene>
    <name evidence="5" type="ORF">Q0590_32435</name>
</gene>
<dbReference type="Proteomes" id="UP001168528">
    <property type="component" value="Unassembled WGS sequence"/>
</dbReference>
<evidence type="ECO:0000256" key="2">
    <source>
        <dbReference type="ARBA" id="ARBA00023125"/>
    </source>
</evidence>
<evidence type="ECO:0000259" key="4">
    <source>
        <dbReference type="PROSITE" id="PS51898"/>
    </source>
</evidence>
<dbReference type="Pfam" id="PF17293">
    <property type="entry name" value="Arm-DNA-bind_5"/>
    <property type="match status" value="1"/>
</dbReference>
<dbReference type="EMBL" id="JAUKPO010000041">
    <property type="protein sequence ID" value="MDO1451028.1"/>
    <property type="molecule type" value="Genomic_DNA"/>
</dbReference>
<dbReference type="InterPro" id="IPR011010">
    <property type="entry name" value="DNA_brk_join_enz"/>
</dbReference>
<keyword evidence="6" id="KW-1185">Reference proteome</keyword>
<dbReference type="Gene3D" id="1.10.443.10">
    <property type="entry name" value="Intergrase catalytic core"/>
    <property type="match status" value="1"/>
</dbReference>
<evidence type="ECO:0000313" key="5">
    <source>
        <dbReference type="EMBL" id="MDO1451028.1"/>
    </source>
</evidence>
<organism evidence="5 6">
    <name type="scientific">Rhodocytophaga aerolata</name>
    <dbReference type="NCBI Taxonomy" id="455078"/>
    <lineage>
        <taxon>Bacteria</taxon>
        <taxon>Pseudomonadati</taxon>
        <taxon>Bacteroidota</taxon>
        <taxon>Cytophagia</taxon>
        <taxon>Cytophagales</taxon>
        <taxon>Rhodocytophagaceae</taxon>
        <taxon>Rhodocytophaga</taxon>
    </lineage>
</organism>
<dbReference type="InterPro" id="IPR002104">
    <property type="entry name" value="Integrase_catalytic"/>
</dbReference>
<comment type="similarity">
    <text evidence="1">Belongs to the 'phage' integrase family.</text>
</comment>
<dbReference type="Pfam" id="PF00589">
    <property type="entry name" value="Phage_integrase"/>
    <property type="match status" value="1"/>
</dbReference>
<keyword evidence="2" id="KW-0238">DNA-binding</keyword>
<dbReference type="InterPro" id="IPR025269">
    <property type="entry name" value="SAM-like_dom"/>
</dbReference>
<dbReference type="PANTHER" id="PTHR30349">
    <property type="entry name" value="PHAGE INTEGRASE-RELATED"/>
    <property type="match status" value="1"/>
</dbReference>
<evidence type="ECO:0000256" key="3">
    <source>
        <dbReference type="ARBA" id="ARBA00023172"/>
    </source>
</evidence>
<proteinExistence type="inferred from homology"/>
<dbReference type="CDD" id="cd01185">
    <property type="entry name" value="INTN1_C_like"/>
    <property type="match status" value="1"/>
</dbReference>
<dbReference type="Gene3D" id="1.10.150.130">
    <property type="match status" value="1"/>
</dbReference>
<dbReference type="InterPro" id="IPR050090">
    <property type="entry name" value="Tyrosine_recombinase_XerCD"/>
</dbReference>
<dbReference type="SUPFAM" id="SSF56349">
    <property type="entry name" value="DNA breaking-rejoining enzymes"/>
    <property type="match status" value="1"/>
</dbReference>
<comment type="caution">
    <text evidence="5">The sequence shown here is derived from an EMBL/GenBank/DDBJ whole genome shotgun (WGS) entry which is preliminary data.</text>
</comment>
<name>A0ABT8RIN9_9BACT</name>
<evidence type="ECO:0000256" key="1">
    <source>
        <dbReference type="ARBA" id="ARBA00008857"/>
    </source>
</evidence>
<dbReference type="PROSITE" id="PS51898">
    <property type="entry name" value="TYR_RECOMBINASE"/>
    <property type="match status" value="1"/>
</dbReference>
<reference evidence="5" key="1">
    <citation type="submission" date="2023-07" db="EMBL/GenBank/DDBJ databases">
        <title>The genome sequence of Rhodocytophaga aerolata KACC 12507.</title>
        <authorList>
            <person name="Zhang X."/>
        </authorList>
    </citation>
    <scope>NUCLEOTIDE SEQUENCE</scope>
    <source>
        <strain evidence="5">KACC 12507</strain>
    </source>
</reference>
<protein>
    <submittedName>
        <fullName evidence="5">Site-specific integrase</fullName>
    </submittedName>
</protein>
<dbReference type="InterPro" id="IPR035386">
    <property type="entry name" value="Arm-DNA-bind_5"/>
</dbReference>
<keyword evidence="3" id="KW-0233">DNA recombination</keyword>
<evidence type="ECO:0000313" key="6">
    <source>
        <dbReference type="Proteomes" id="UP001168528"/>
    </source>
</evidence>
<dbReference type="Pfam" id="PF13102">
    <property type="entry name" value="Phage_int_SAM_5"/>
    <property type="match status" value="1"/>
</dbReference>
<feature type="domain" description="Tyr recombinase" evidence="4">
    <location>
        <begin position="218"/>
        <end position="403"/>
    </location>
</feature>
<dbReference type="PANTHER" id="PTHR30349:SF64">
    <property type="entry name" value="PROPHAGE INTEGRASE INTD-RELATED"/>
    <property type="match status" value="1"/>
</dbReference>
<dbReference type="InterPro" id="IPR013762">
    <property type="entry name" value="Integrase-like_cat_sf"/>
</dbReference>
<accession>A0ABT8RIN9</accession>
<dbReference type="RefSeq" id="WP_302041828.1">
    <property type="nucleotide sequence ID" value="NZ_JAUKPO010000041.1"/>
</dbReference>
<sequence>MATIKLVIRKDKVNSRGECLIYVLYTHNQKSIKVSTEEKIKPCDWDSIKGQVKKSYGKGYDTFNDTLKIHIEKVERIKRLATQRNIEPTIDHIKEQLALLERPILPDTSKDFFKMYENFIEESKSRRAYNTIKQHRTAINHLISFQQTYKYTITLESINMDFYVKFTSYLSKELQLNPNSVGDILKNLKIFLNELTEKGINTNLTFKSKAFKKPSAPVEITTLTQQELDTLFTLELSDNKKLDKVRDLFIFSCTTGLRFSDMANLKPENIKEDTIEFITIKTKDQLSVPIIFYARQILVKYGNKLPRVMSNQKMNDYLKELGKVAGLSHQVQKVKFLGVKRIDTRVPKFELLSTHTARRTFVTLSLEKGMRPEEVMRITGHKNIKTLMKYVKITNQVVKTSMLRAWS</sequence>